<sequence length="83" mass="8685">MGCSETALCPGNGGLRDGPLHVQWDAQRRPTALAMGCLETARCLGNGTLRDCPMSGQWNAQRRPAAWATALGAKFRGGSKAGV</sequence>
<evidence type="ECO:0000313" key="2">
    <source>
        <dbReference type="Proteomes" id="UP000499080"/>
    </source>
</evidence>
<reference evidence="1 2" key="1">
    <citation type="journal article" date="2019" name="Sci. Rep.">
        <title>Orb-weaving spider Araneus ventricosus genome elucidates the spidroin gene catalogue.</title>
        <authorList>
            <person name="Kono N."/>
            <person name="Nakamura H."/>
            <person name="Ohtoshi R."/>
            <person name="Moran D.A.P."/>
            <person name="Shinohara A."/>
            <person name="Yoshida Y."/>
            <person name="Fujiwara M."/>
            <person name="Mori M."/>
            <person name="Tomita M."/>
            <person name="Arakawa K."/>
        </authorList>
    </citation>
    <scope>NUCLEOTIDE SEQUENCE [LARGE SCALE GENOMIC DNA]</scope>
</reference>
<comment type="caution">
    <text evidence="1">The sequence shown here is derived from an EMBL/GenBank/DDBJ whole genome shotgun (WGS) entry which is preliminary data.</text>
</comment>
<evidence type="ECO:0000313" key="1">
    <source>
        <dbReference type="EMBL" id="GBM34081.1"/>
    </source>
</evidence>
<proteinExistence type="predicted"/>
<dbReference type="Proteomes" id="UP000499080">
    <property type="component" value="Unassembled WGS sequence"/>
</dbReference>
<name>A0A4Y2EZ16_ARAVE</name>
<accession>A0A4Y2EZ16</accession>
<keyword evidence="2" id="KW-1185">Reference proteome</keyword>
<protein>
    <submittedName>
        <fullName evidence="1">Uncharacterized protein</fullName>
    </submittedName>
</protein>
<dbReference type="EMBL" id="BGPR01000750">
    <property type="protein sequence ID" value="GBM34081.1"/>
    <property type="molecule type" value="Genomic_DNA"/>
</dbReference>
<dbReference type="AlphaFoldDB" id="A0A4Y2EZ16"/>
<gene>
    <name evidence="1" type="ORF">AVEN_225606_1</name>
</gene>
<organism evidence="1 2">
    <name type="scientific">Araneus ventricosus</name>
    <name type="common">Orbweaver spider</name>
    <name type="synonym">Epeira ventricosa</name>
    <dbReference type="NCBI Taxonomy" id="182803"/>
    <lineage>
        <taxon>Eukaryota</taxon>
        <taxon>Metazoa</taxon>
        <taxon>Ecdysozoa</taxon>
        <taxon>Arthropoda</taxon>
        <taxon>Chelicerata</taxon>
        <taxon>Arachnida</taxon>
        <taxon>Araneae</taxon>
        <taxon>Araneomorphae</taxon>
        <taxon>Entelegynae</taxon>
        <taxon>Araneoidea</taxon>
        <taxon>Araneidae</taxon>
        <taxon>Araneus</taxon>
    </lineage>
</organism>